<feature type="domain" description="F-box" evidence="1">
    <location>
        <begin position="64"/>
        <end position="109"/>
    </location>
</feature>
<dbReference type="OrthoDB" id="4024240at2759"/>
<dbReference type="Proteomes" id="UP000191144">
    <property type="component" value="Chromosome D"/>
</dbReference>
<organism evidence="2 3">
    <name type="scientific">Lachancea meyersii CBS 8951</name>
    <dbReference type="NCBI Taxonomy" id="1266667"/>
    <lineage>
        <taxon>Eukaryota</taxon>
        <taxon>Fungi</taxon>
        <taxon>Dikarya</taxon>
        <taxon>Ascomycota</taxon>
        <taxon>Saccharomycotina</taxon>
        <taxon>Saccharomycetes</taxon>
        <taxon>Saccharomycetales</taxon>
        <taxon>Saccharomycetaceae</taxon>
        <taxon>Lachancea</taxon>
    </lineage>
</organism>
<reference evidence="3" key="1">
    <citation type="submission" date="2016-03" db="EMBL/GenBank/DDBJ databases">
        <authorList>
            <person name="Devillers Hugo."/>
        </authorList>
    </citation>
    <scope>NUCLEOTIDE SEQUENCE [LARGE SCALE GENOMIC DNA]</scope>
</reference>
<gene>
    <name evidence="2" type="ORF">LAME_0D07888G</name>
</gene>
<name>A0A1G4JA12_9SACH</name>
<evidence type="ECO:0000259" key="1">
    <source>
        <dbReference type="PROSITE" id="PS50181"/>
    </source>
</evidence>
<dbReference type="Pfam" id="PF12937">
    <property type="entry name" value="F-box-like"/>
    <property type="match status" value="1"/>
</dbReference>
<dbReference type="EMBL" id="LT598482">
    <property type="protein sequence ID" value="SCU86849.1"/>
    <property type="molecule type" value="Genomic_DNA"/>
</dbReference>
<dbReference type="AlphaFoldDB" id="A0A1G4JA12"/>
<protein>
    <submittedName>
        <fullName evidence="2">LAME_0D07888g1_1</fullName>
    </submittedName>
</protein>
<dbReference type="InterPro" id="IPR032675">
    <property type="entry name" value="LRR_dom_sf"/>
</dbReference>
<dbReference type="SUPFAM" id="SSF52047">
    <property type="entry name" value="RNI-like"/>
    <property type="match status" value="1"/>
</dbReference>
<dbReference type="InterPro" id="IPR001810">
    <property type="entry name" value="F-box_dom"/>
</dbReference>
<sequence length="624" mass="69758">MSSSPKITGSEESDNIMTEHVSFYTPIGHAGLPLPHDYFHGASYEIPKSATPEAFPMDYNVCTTDSASKLPIEIKIRISNLLSQYDLVNLARTSKQFCAVAMQALFSKIVVDSRHSYLQGAHQTVKNRVTYVKTRYNFARLMRLISENGENLGSLIKCFEIINLPDGMSKSEIRTLMCTSLPVMGNLCKFYCGSDTLSLPPKMLQLMPNKRGVETLAVNVDLRHGCEPIDTFANVQKLSINPFVDSGRLAGFLSKILVPTVVENLTTLCVARECTSVLSRPSNESLIVTGFMLNNNLEQPDSAESDEVVKFNQRDLGFWRFLDSVSSRDGKFENLGNLEVSGVSVVPEDCLRVVDGINLGAIKLLALSDVQEVQVIREVDYEVTDFRSLALEHMQSSFLGGLSPFLQNLRKLRLDYREPIKDSVHEFLRSLKEDAGVSLQELDLSIHWDDSKLALWPSWQALAQKYMTSILLHAQTLRKLSLVAFHDYKFYELPKRIPSEVLIQLQQCRALKSLRLHGESLHPVGANLIAQFTGLETLDLVGKASGGPQHMALQAVHAGVLDRWYRVIHVAIALSRSNPALKHVRIDRCLFECLSNGTVGPQTDDQGFDAITRVLMSVQDWEKE</sequence>
<keyword evidence="3" id="KW-1185">Reference proteome</keyword>
<dbReference type="Gene3D" id="3.80.10.10">
    <property type="entry name" value="Ribonuclease Inhibitor"/>
    <property type="match status" value="1"/>
</dbReference>
<proteinExistence type="predicted"/>
<dbReference type="PROSITE" id="PS50181">
    <property type="entry name" value="FBOX"/>
    <property type="match status" value="1"/>
</dbReference>
<evidence type="ECO:0000313" key="2">
    <source>
        <dbReference type="EMBL" id="SCU86849.1"/>
    </source>
</evidence>
<evidence type="ECO:0000313" key="3">
    <source>
        <dbReference type="Proteomes" id="UP000191144"/>
    </source>
</evidence>
<dbReference type="SUPFAM" id="SSF81383">
    <property type="entry name" value="F-box domain"/>
    <property type="match status" value="1"/>
</dbReference>
<dbReference type="InterPro" id="IPR036047">
    <property type="entry name" value="F-box-like_dom_sf"/>
</dbReference>
<accession>A0A1G4JA12</accession>